<proteinExistence type="predicted"/>
<evidence type="ECO:0000256" key="2">
    <source>
        <dbReference type="ARBA" id="ARBA00022844"/>
    </source>
</evidence>
<comment type="subcellular location">
    <subcellularLocation>
        <location evidence="1">Virion</location>
    </subcellularLocation>
</comment>
<sequence>MFKLTAFEEQKAKAIEKIAAAVKSGNAEDASAGVTEFCNTVFDKISADYKELQGTHDAQALAQRGYRQLTSDEKKFYESVANSVKANDAKQALLSDIPDGAMPTTIIEDVYKELQQNHPLLSRISFRFVGYVTKWVLSDHSSQKAVWGTITDAITQEITSGLKEIDVKQDKLTAFVHLSKGLIEMGPTYLDAYVREVLKEALAYGLEDGIINGNGVNCPVGMNRDIHDGVSFNTSTGYPEKTPVTLKSFSPKEYGAVVAKLAKTEKGNDRAFNSVILITNMTDYLTKVMPASTVMNASGGYVKDVFPFATETMTSAAVASGKAIIGIPEEYYLLAGGSKDGVIEFSDDYKFLEDMRTYKIKQYAAGRAYDDTCFIVVDISKLEEAYLLVKNVAEVTA</sequence>
<dbReference type="EMBL" id="BK015290">
    <property type="protein sequence ID" value="DAD99626.1"/>
    <property type="molecule type" value="Genomic_DNA"/>
</dbReference>
<evidence type="ECO:0000259" key="3">
    <source>
        <dbReference type="Pfam" id="PF05065"/>
    </source>
</evidence>
<protein>
    <submittedName>
        <fullName evidence="4">Major capsid protein</fullName>
    </submittedName>
</protein>
<dbReference type="GO" id="GO:0044423">
    <property type="term" value="C:virion component"/>
    <property type="evidence" value="ECO:0007669"/>
    <property type="project" value="UniProtKB-KW"/>
</dbReference>
<keyword evidence="2" id="KW-0946">Virion</keyword>
<feature type="domain" description="Phage capsid-like C-terminal" evidence="3">
    <location>
        <begin position="102"/>
        <end position="252"/>
    </location>
</feature>
<dbReference type="InterPro" id="IPR024455">
    <property type="entry name" value="Phage_capsid"/>
</dbReference>
<evidence type="ECO:0000313" key="4">
    <source>
        <dbReference type="EMBL" id="DAD99626.1"/>
    </source>
</evidence>
<evidence type="ECO:0000256" key="1">
    <source>
        <dbReference type="ARBA" id="ARBA00004328"/>
    </source>
</evidence>
<dbReference type="SUPFAM" id="SSF56563">
    <property type="entry name" value="Major capsid protein gp5"/>
    <property type="match status" value="1"/>
</dbReference>
<dbReference type="NCBIfam" id="TIGR01554">
    <property type="entry name" value="major_cap_HK97"/>
    <property type="match status" value="1"/>
</dbReference>
<reference evidence="4" key="1">
    <citation type="journal article" date="2021" name="Proc. Natl. Acad. Sci. U.S.A.">
        <title>A Catalog of Tens of Thousands of Viruses from Human Metagenomes Reveals Hidden Associations with Chronic Diseases.</title>
        <authorList>
            <person name="Tisza M.J."/>
            <person name="Buck C.B."/>
        </authorList>
    </citation>
    <scope>NUCLEOTIDE SEQUENCE</scope>
    <source>
        <strain evidence="4">Ct6bb17</strain>
    </source>
</reference>
<dbReference type="Pfam" id="PF05065">
    <property type="entry name" value="Phage_capsid"/>
    <property type="match status" value="1"/>
</dbReference>
<name>A0A8S5NZJ1_9CAUD</name>
<dbReference type="InterPro" id="IPR054612">
    <property type="entry name" value="Phage_capsid-like_C"/>
</dbReference>
<accession>A0A8S5NZJ1</accession>
<organism evidence="4">
    <name type="scientific">Siphoviridae sp. ct6bb17</name>
    <dbReference type="NCBI Taxonomy" id="2825345"/>
    <lineage>
        <taxon>Viruses</taxon>
        <taxon>Duplodnaviria</taxon>
        <taxon>Heunggongvirae</taxon>
        <taxon>Uroviricota</taxon>
        <taxon>Caudoviricetes</taxon>
    </lineage>
</organism>